<comment type="caution">
    <text evidence="2">The sequence shown here is derived from an EMBL/GenBank/DDBJ whole genome shotgun (WGS) entry which is preliminary data.</text>
</comment>
<organism evidence="2 3">
    <name type="scientific">Lacrimispora celerecrescens</name>
    <dbReference type="NCBI Taxonomy" id="29354"/>
    <lineage>
        <taxon>Bacteria</taxon>
        <taxon>Bacillati</taxon>
        <taxon>Bacillota</taxon>
        <taxon>Clostridia</taxon>
        <taxon>Lachnospirales</taxon>
        <taxon>Lachnospiraceae</taxon>
        <taxon>Lacrimispora</taxon>
    </lineage>
</organism>
<evidence type="ECO:0000313" key="3">
    <source>
        <dbReference type="Proteomes" id="UP000028525"/>
    </source>
</evidence>
<dbReference type="STRING" id="29354.IO98_22045"/>
<dbReference type="AlphaFoldDB" id="A0A084JD78"/>
<sequence>MEKRTLYKEGSYKKGNLHTHSTWSDGVNTPEEVAEHYRGKGYDFLAITDHWVYGIHPELCREDFLVFPGTELDIELPARKDHHLVGLGLPETNKIPEGYTFLEERKRNALSTPERIIEYFGQKGNVTLYAHPYWSKVDSVDIKYLQGMIGMEIYNHGSEFETNNGSSESYYDHFLFVRNRINCFATDDAHDLEEHSLGGFVMVKTREFTHRGIMEALKDGSLFASSGPLIEDFYVKDQQAVVTCSACQDIYFQTPHRGGHLHSDAENLTEGAFELKGDEEYVRVTLKDSHGKKAWSQPVWLWL</sequence>
<name>A0A084JD78_9FIRM</name>
<dbReference type="NCBIfam" id="NF038032">
    <property type="entry name" value="CehA_McbA_metalo"/>
    <property type="match status" value="1"/>
</dbReference>
<dbReference type="Proteomes" id="UP000028525">
    <property type="component" value="Unassembled WGS sequence"/>
</dbReference>
<dbReference type="PANTHER" id="PTHR42924:SF3">
    <property type="entry name" value="POLYMERASE_HISTIDINOL PHOSPHATASE N-TERMINAL DOMAIN-CONTAINING PROTEIN"/>
    <property type="match status" value="1"/>
</dbReference>
<dbReference type="InterPro" id="IPR003141">
    <property type="entry name" value="Pol/His_phosphatase_N"/>
</dbReference>
<dbReference type="PANTHER" id="PTHR42924">
    <property type="entry name" value="EXONUCLEASE"/>
    <property type="match status" value="1"/>
</dbReference>
<dbReference type="RefSeq" id="WP_038284529.1">
    <property type="nucleotide sequence ID" value="NZ_JPME01000039.1"/>
</dbReference>
<keyword evidence="3" id="KW-1185">Reference proteome</keyword>
<dbReference type="InterPro" id="IPR016195">
    <property type="entry name" value="Pol/histidinol_Pase-like"/>
</dbReference>
<gene>
    <name evidence="2" type="ORF">IO98_22045</name>
</gene>
<accession>A0A084JD78</accession>
<dbReference type="OrthoDB" id="9804333at2"/>
<evidence type="ECO:0000313" key="2">
    <source>
        <dbReference type="EMBL" id="KEZ86912.1"/>
    </source>
</evidence>
<dbReference type="Gene3D" id="3.20.20.140">
    <property type="entry name" value="Metal-dependent hydrolases"/>
    <property type="match status" value="1"/>
</dbReference>
<feature type="domain" description="Polymerase/histidinol phosphatase N-terminal" evidence="1">
    <location>
        <begin position="15"/>
        <end position="76"/>
    </location>
</feature>
<dbReference type="GO" id="GO:0004534">
    <property type="term" value="F:5'-3' RNA exonuclease activity"/>
    <property type="evidence" value="ECO:0007669"/>
    <property type="project" value="TreeGrafter"/>
</dbReference>
<evidence type="ECO:0000259" key="1">
    <source>
        <dbReference type="SMART" id="SM00481"/>
    </source>
</evidence>
<proteinExistence type="predicted"/>
<dbReference type="EMBL" id="JPME01000039">
    <property type="protein sequence ID" value="KEZ86912.1"/>
    <property type="molecule type" value="Genomic_DNA"/>
</dbReference>
<dbReference type="GO" id="GO:0035312">
    <property type="term" value="F:5'-3' DNA exonuclease activity"/>
    <property type="evidence" value="ECO:0007669"/>
    <property type="project" value="TreeGrafter"/>
</dbReference>
<dbReference type="SMART" id="SM00481">
    <property type="entry name" value="POLIIIAc"/>
    <property type="match status" value="1"/>
</dbReference>
<dbReference type="InterPro" id="IPR052018">
    <property type="entry name" value="PHP_domain"/>
</dbReference>
<protein>
    <recommendedName>
        <fullName evidence="1">Polymerase/histidinol phosphatase N-terminal domain-containing protein</fullName>
    </recommendedName>
</protein>
<dbReference type="SUPFAM" id="SSF89550">
    <property type="entry name" value="PHP domain-like"/>
    <property type="match status" value="1"/>
</dbReference>
<reference evidence="2 3" key="1">
    <citation type="submission" date="2014-07" db="EMBL/GenBank/DDBJ databases">
        <title>Draft genome of Clostridium celerecrescens 152B isolated from sediments associated with methane hydrate from Krishna Godavari basin.</title>
        <authorList>
            <person name="Honkalas V.S."/>
            <person name="Dabir A.P."/>
            <person name="Arora P."/>
            <person name="Dhakephalkar P.K."/>
        </authorList>
    </citation>
    <scope>NUCLEOTIDE SEQUENCE [LARGE SCALE GENOMIC DNA]</scope>
    <source>
        <strain evidence="2 3">152B</strain>
    </source>
</reference>